<organism evidence="1 2">
    <name type="scientific">Sphaeroforma arctica JP610</name>
    <dbReference type="NCBI Taxonomy" id="667725"/>
    <lineage>
        <taxon>Eukaryota</taxon>
        <taxon>Ichthyosporea</taxon>
        <taxon>Ichthyophonida</taxon>
        <taxon>Sphaeroforma</taxon>
    </lineage>
</organism>
<gene>
    <name evidence="1" type="ORF">SARC_04541</name>
</gene>
<dbReference type="EMBL" id="KQ241854">
    <property type="protein sequence ID" value="KNC83214.1"/>
    <property type="molecule type" value="Genomic_DNA"/>
</dbReference>
<accession>A0A0L0G2Z6</accession>
<reference evidence="1 2" key="1">
    <citation type="submission" date="2011-02" db="EMBL/GenBank/DDBJ databases">
        <title>The Genome Sequence of Sphaeroforma arctica JP610.</title>
        <authorList>
            <consortium name="The Broad Institute Genome Sequencing Platform"/>
            <person name="Russ C."/>
            <person name="Cuomo C."/>
            <person name="Young S.K."/>
            <person name="Zeng Q."/>
            <person name="Gargeya S."/>
            <person name="Alvarado L."/>
            <person name="Berlin A."/>
            <person name="Chapman S.B."/>
            <person name="Chen Z."/>
            <person name="Freedman E."/>
            <person name="Gellesch M."/>
            <person name="Goldberg J."/>
            <person name="Griggs A."/>
            <person name="Gujja S."/>
            <person name="Heilman E."/>
            <person name="Heiman D."/>
            <person name="Howarth C."/>
            <person name="Mehta T."/>
            <person name="Neiman D."/>
            <person name="Pearson M."/>
            <person name="Roberts A."/>
            <person name="Saif S."/>
            <person name="Shea T."/>
            <person name="Shenoy N."/>
            <person name="Sisk P."/>
            <person name="Stolte C."/>
            <person name="Sykes S."/>
            <person name="White J."/>
            <person name="Yandava C."/>
            <person name="Burger G."/>
            <person name="Gray M.W."/>
            <person name="Holland P.W.H."/>
            <person name="King N."/>
            <person name="Lang F.B.F."/>
            <person name="Roger A.J."/>
            <person name="Ruiz-Trillo I."/>
            <person name="Haas B."/>
            <person name="Nusbaum C."/>
            <person name="Birren B."/>
        </authorList>
    </citation>
    <scope>NUCLEOTIDE SEQUENCE [LARGE SCALE GENOMIC DNA]</scope>
    <source>
        <strain evidence="1 2">JP610</strain>
    </source>
</reference>
<dbReference type="AlphaFoldDB" id="A0A0L0G2Z6"/>
<sequence>MTGPKTRPLPTVGKQARDRLLERLVGALRRLTVLCDKMDTARAKKPAPEYDKKVEINLELTCLLSEAQYSIQTLGRLRQSPEWISDQVGHLNTMMHVQEAKENIHLIQEQPRQLSELSRADIDTSTPQDTVQATVDDHFSETQAAPTVQQHWAP</sequence>
<dbReference type="RefSeq" id="XP_014157116.1">
    <property type="nucleotide sequence ID" value="XM_014301641.1"/>
</dbReference>
<name>A0A0L0G2Z6_9EUKA</name>
<evidence type="ECO:0000313" key="2">
    <source>
        <dbReference type="Proteomes" id="UP000054560"/>
    </source>
</evidence>
<dbReference type="GeneID" id="25905045"/>
<dbReference type="Proteomes" id="UP000054560">
    <property type="component" value="Unassembled WGS sequence"/>
</dbReference>
<evidence type="ECO:0000313" key="1">
    <source>
        <dbReference type="EMBL" id="KNC83214.1"/>
    </source>
</evidence>
<protein>
    <submittedName>
        <fullName evidence="1">Uncharacterized protein</fullName>
    </submittedName>
</protein>
<proteinExistence type="predicted"/>
<keyword evidence="2" id="KW-1185">Reference proteome</keyword>